<dbReference type="PROSITE" id="PS00134">
    <property type="entry name" value="TRYPSIN_HIS"/>
    <property type="match status" value="1"/>
</dbReference>
<dbReference type="PANTHER" id="PTHR24252:SF7">
    <property type="entry name" value="HYALIN"/>
    <property type="match status" value="1"/>
</dbReference>
<dbReference type="SMART" id="SM00020">
    <property type="entry name" value="Tryp_SPc"/>
    <property type="match status" value="1"/>
</dbReference>
<dbReference type="Gene3D" id="2.40.10.10">
    <property type="entry name" value="Trypsin-like serine proteases"/>
    <property type="match status" value="2"/>
</dbReference>
<reference evidence="5" key="2">
    <citation type="journal article" date="2016" name="G3 (Bethesda)">
        <title>Genome Evolution in Three Species of Cactophilic Drosophila.</title>
        <authorList>
            <person name="Sanchez-Flores A."/>
            <person name="Penazola F."/>
            <person name="Carpinteyro-Ponce J."/>
            <person name="Nazario-Yepiz N."/>
            <person name="Abreu-Goodger C."/>
            <person name="Machado C.A."/>
            <person name="Markow T.A."/>
        </authorList>
    </citation>
    <scope>NUCLEOTIDE SEQUENCE [LARGE SCALE GENOMIC DNA]</scope>
</reference>
<dbReference type="CDD" id="cd00190">
    <property type="entry name" value="Tryp_SPc"/>
    <property type="match status" value="1"/>
</dbReference>
<organism evidence="5 6">
    <name type="scientific">Drosophila arizonae</name>
    <name type="common">Fruit fly</name>
    <dbReference type="NCBI Taxonomy" id="7263"/>
    <lineage>
        <taxon>Eukaryota</taxon>
        <taxon>Metazoa</taxon>
        <taxon>Ecdysozoa</taxon>
        <taxon>Arthropoda</taxon>
        <taxon>Hexapoda</taxon>
        <taxon>Insecta</taxon>
        <taxon>Pterygota</taxon>
        <taxon>Neoptera</taxon>
        <taxon>Endopterygota</taxon>
        <taxon>Diptera</taxon>
        <taxon>Brachycera</taxon>
        <taxon>Muscomorpha</taxon>
        <taxon>Ephydroidea</taxon>
        <taxon>Drosophilidae</taxon>
        <taxon>Drosophila</taxon>
    </lineage>
</organism>
<feature type="chain" id="PRO_5046373109" evidence="3">
    <location>
        <begin position="21"/>
        <end position="261"/>
    </location>
</feature>
<dbReference type="Pfam" id="PF00089">
    <property type="entry name" value="Trypsin"/>
    <property type="match status" value="1"/>
</dbReference>
<dbReference type="GeneID" id="108613605"/>
<keyword evidence="2" id="KW-0645">Protease</keyword>
<name>A0ABM1P618_DROAR</name>
<evidence type="ECO:0000256" key="1">
    <source>
        <dbReference type="ARBA" id="ARBA00023157"/>
    </source>
</evidence>
<sequence>MWLKLITWLTLLQLLAGALSQELKIFGGVTEPVRNYPFLVNLRRGPKFKCGGVLIAPSCVVTAAHCLEDSVQNVDDLYVNAQQDCLNDSIPDSNVRQAWYACISPEYKPMNFDADLAVIKLRQPFNTSDIINTVAVDFNDPPEDARMRIVGWGMTNNEVQNWGQCLQSADVSLVRRDQCNRLMSFISPITKNMFCALGENKIDACRGDSGSPILYGGRVVGVVSWGKDCGSGLPGVYTRFSSSSMMWFLQSFIETNCLDKI</sequence>
<protein>
    <submittedName>
        <fullName evidence="6">Trypsin-3-like</fullName>
    </submittedName>
</protein>
<reference evidence="6" key="3">
    <citation type="submission" date="2025-08" db="UniProtKB">
        <authorList>
            <consortium name="RefSeq"/>
        </authorList>
    </citation>
    <scope>IDENTIFICATION</scope>
    <source>
        <tissue evidence="6">Whole organism</tissue>
    </source>
</reference>
<keyword evidence="3" id="KW-0732">Signal</keyword>
<dbReference type="InterPro" id="IPR001314">
    <property type="entry name" value="Peptidase_S1A"/>
</dbReference>
<proteinExistence type="predicted"/>
<evidence type="ECO:0000259" key="4">
    <source>
        <dbReference type="PROSITE" id="PS50240"/>
    </source>
</evidence>
<dbReference type="Proteomes" id="UP000694904">
    <property type="component" value="Chromosome 4"/>
</dbReference>
<evidence type="ECO:0000256" key="3">
    <source>
        <dbReference type="SAM" id="SignalP"/>
    </source>
</evidence>
<keyword evidence="5" id="KW-1185">Reference proteome</keyword>
<keyword evidence="1" id="KW-1015">Disulfide bond</keyword>
<reference evidence="5" key="1">
    <citation type="journal article" date="1997" name="Nucleic Acids Res.">
        <title>tRNAscan-SE: a program for improved detection of transfer RNA genes in genomic sequence.</title>
        <authorList>
            <person name="Lowe T.M."/>
            <person name="Eddy S.R."/>
        </authorList>
    </citation>
    <scope>NUCLEOTIDE SEQUENCE [LARGE SCALE GENOMIC DNA]</scope>
</reference>
<gene>
    <name evidence="6" type="primary">LOC108613605</name>
</gene>
<dbReference type="SUPFAM" id="SSF50494">
    <property type="entry name" value="Trypsin-like serine proteases"/>
    <property type="match status" value="1"/>
</dbReference>
<dbReference type="InterPro" id="IPR001254">
    <property type="entry name" value="Trypsin_dom"/>
</dbReference>
<keyword evidence="2" id="KW-0720">Serine protease</keyword>
<dbReference type="InterPro" id="IPR009003">
    <property type="entry name" value="Peptidase_S1_PA"/>
</dbReference>
<accession>A0ABM1P618</accession>
<dbReference type="InterPro" id="IPR043504">
    <property type="entry name" value="Peptidase_S1_PA_chymotrypsin"/>
</dbReference>
<evidence type="ECO:0000313" key="5">
    <source>
        <dbReference type="Proteomes" id="UP000694904"/>
    </source>
</evidence>
<feature type="signal peptide" evidence="3">
    <location>
        <begin position="1"/>
        <end position="20"/>
    </location>
</feature>
<keyword evidence="2" id="KW-0378">Hydrolase</keyword>
<dbReference type="InterPro" id="IPR033116">
    <property type="entry name" value="TRYPSIN_SER"/>
</dbReference>
<dbReference type="PRINTS" id="PR00722">
    <property type="entry name" value="CHYMOTRYPSIN"/>
</dbReference>
<dbReference type="InterPro" id="IPR018114">
    <property type="entry name" value="TRYPSIN_HIS"/>
</dbReference>
<evidence type="ECO:0000256" key="2">
    <source>
        <dbReference type="RuleBase" id="RU363034"/>
    </source>
</evidence>
<dbReference type="RefSeq" id="XP_017862654.1">
    <property type="nucleotide sequence ID" value="XM_018007165.1"/>
</dbReference>
<dbReference type="PANTHER" id="PTHR24252">
    <property type="entry name" value="ACROSIN-RELATED"/>
    <property type="match status" value="1"/>
</dbReference>
<dbReference type="PROSITE" id="PS00135">
    <property type="entry name" value="TRYPSIN_SER"/>
    <property type="match status" value="1"/>
</dbReference>
<feature type="domain" description="Peptidase S1" evidence="4">
    <location>
        <begin position="25"/>
        <end position="253"/>
    </location>
</feature>
<evidence type="ECO:0000313" key="6">
    <source>
        <dbReference type="RefSeq" id="XP_017862654.1"/>
    </source>
</evidence>
<dbReference type="PROSITE" id="PS50240">
    <property type="entry name" value="TRYPSIN_DOM"/>
    <property type="match status" value="1"/>
</dbReference>